<dbReference type="STRING" id="268505.A0A2A9P0J6"/>
<comment type="pathway">
    <text evidence="2 14">Porphyrin-containing compound metabolism; protoporphyrin-IX biosynthesis; coproporphyrinogen-III from 5-aminolevulinate: step 4/4.</text>
</comment>
<dbReference type="PROSITE" id="PS00907">
    <property type="entry name" value="UROD_2"/>
    <property type="match status" value="1"/>
</dbReference>
<evidence type="ECO:0000256" key="3">
    <source>
        <dbReference type="ARBA" id="ARBA00009935"/>
    </source>
</evidence>
<dbReference type="EMBL" id="LAZP02001065">
    <property type="protein sequence ID" value="PFH55238.1"/>
    <property type="molecule type" value="Genomic_DNA"/>
</dbReference>
<evidence type="ECO:0000313" key="18">
    <source>
        <dbReference type="EMBL" id="PFH55238.1"/>
    </source>
</evidence>
<dbReference type="PANTHER" id="PTHR21091:SF169">
    <property type="entry name" value="UROPORPHYRINOGEN DECARBOXYLASE"/>
    <property type="match status" value="1"/>
</dbReference>
<comment type="caution">
    <text evidence="18">The sequence shown here is derived from an EMBL/GenBank/DDBJ whole genome shotgun (WGS) entry which is preliminary data.</text>
</comment>
<dbReference type="PROSITE" id="PS00906">
    <property type="entry name" value="UROD_1"/>
    <property type="match status" value="1"/>
</dbReference>
<dbReference type="PANTHER" id="PTHR21091">
    <property type="entry name" value="METHYLTETRAHYDROFOLATE:HOMOCYSTEINE METHYLTRANSFERASE RELATED"/>
    <property type="match status" value="1"/>
</dbReference>
<reference evidence="18 19" key="1">
    <citation type="journal article" date="2015" name="BMC Genomics">
        <title>Gene expression during zombie ant biting behavior reflects the complexity underlying fungal parasitic behavioral manipulation.</title>
        <authorList>
            <person name="de Bekker C."/>
            <person name="Ohm R.A."/>
            <person name="Loreto R.G."/>
            <person name="Sebastian A."/>
            <person name="Albert I."/>
            <person name="Merrow M."/>
            <person name="Brachmann A."/>
            <person name="Hughes D.P."/>
        </authorList>
    </citation>
    <scope>NUCLEOTIDE SEQUENCE [LARGE SCALE GENOMIC DNA]</scope>
    <source>
        <strain evidence="18 19">SC16a</strain>
    </source>
</reference>
<dbReference type="InterPro" id="IPR000257">
    <property type="entry name" value="Uroporphyrinogen_deCOase"/>
</dbReference>
<dbReference type="GO" id="GO:0004853">
    <property type="term" value="F:uroporphyrinogen decarboxylase activity"/>
    <property type="evidence" value="ECO:0007669"/>
    <property type="project" value="UniProtKB-EC"/>
</dbReference>
<evidence type="ECO:0000256" key="10">
    <source>
        <dbReference type="ARBA" id="ARBA00023244"/>
    </source>
</evidence>
<evidence type="ECO:0000256" key="8">
    <source>
        <dbReference type="ARBA" id="ARBA00022793"/>
    </source>
</evidence>
<evidence type="ECO:0000256" key="14">
    <source>
        <dbReference type="RuleBase" id="RU000554"/>
    </source>
</evidence>
<evidence type="ECO:0000256" key="7">
    <source>
        <dbReference type="ARBA" id="ARBA00022490"/>
    </source>
</evidence>
<dbReference type="Pfam" id="PF01208">
    <property type="entry name" value="URO-D"/>
    <property type="match status" value="1"/>
</dbReference>
<dbReference type="GO" id="GO:0005829">
    <property type="term" value="C:cytosol"/>
    <property type="evidence" value="ECO:0007669"/>
    <property type="project" value="UniProtKB-SubCell"/>
</dbReference>
<keyword evidence="8 14" id="KW-0210">Decarboxylase</keyword>
<dbReference type="CDD" id="cd00717">
    <property type="entry name" value="URO-D"/>
    <property type="match status" value="1"/>
</dbReference>
<dbReference type="UniPathway" id="UPA00251">
    <property type="reaction ID" value="UER00321"/>
</dbReference>
<dbReference type="GO" id="GO:0006782">
    <property type="term" value="P:protoporphyrinogen IX biosynthetic process"/>
    <property type="evidence" value="ECO:0007669"/>
    <property type="project" value="UniProtKB-UniPathway"/>
</dbReference>
<feature type="domain" description="Uroporphyrinogen decarboxylase (URO-D)" evidence="17">
    <location>
        <begin position="151"/>
        <end position="167"/>
    </location>
</feature>
<evidence type="ECO:0000259" key="16">
    <source>
        <dbReference type="PROSITE" id="PS00906"/>
    </source>
</evidence>
<keyword evidence="7" id="KW-0963">Cytoplasm</keyword>
<gene>
    <name evidence="18" type="ORF">XA68_10298</name>
</gene>
<dbReference type="EC" id="4.1.1.37" evidence="5 14"/>
<sequence>MDHVFEPLQNDLLLRAAQGQAVERPPMWVMRQAGRYLPEYHKAKGSRDFFDCCRDPDLASTLTLQPIERYAGLLDAAILFSDILVIPQAMGMDVRMVDQKGPQFPHPLSSPHDPQYRLVMGRAVDVSSELDYVYSAVTLTRKKLAGRVPLIGFCGAPWTLFCYMVEGGGTKLFTSSKTWIYKYPEETKSLLHKITAICVDHLALQVQAGAQMIMVFDSWAGELSPACFRQFSEPYLKLIAQMLPERLQSLGLDRVPMTVFPKGAWFALDSACDLGYDVVGIDWLHDPAMAVKVRGSRKVVLQGNADPGVLAFGSITGDGLPTWDTESPRVLTRKT</sequence>
<proteinExistence type="inferred from homology"/>
<keyword evidence="10 14" id="KW-0627">Porphyrin biosynthesis</keyword>
<organism evidence="18 19">
    <name type="scientific">Ophiocordyceps unilateralis</name>
    <name type="common">Zombie-ant fungus</name>
    <name type="synonym">Torrubia unilateralis</name>
    <dbReference type="NCBI Taxonomy" id="268505"/>
    <lineage>
        <taxon>Eukaryota</taxon>
        <taxon>Fungi</taxon>
        <taxon>Dikarya</taxon>
        <taxon>Ascomycota</taxon>
        <taxon>Pezizomycotina</taxon>
        <taxon>Sordariomycetes</taxon>
        <taxon>Hypocreomycetidae</taxon>
        <taxon>Hypocreales</taxon>
        <taxon>Ophiocordycipitaceae</taxon>
        <taxon>Ophiocordyceps</taxon>
    </lineage>
</organism>
<evidence type="ECO:0000256" key="12">
    <source>
        <dbReference type="ARBA" id="ARBA00047341"/>
    </source>
</evidence>
<evidence type="ECO:0000256" key="9">
    <source>
        <dbReference type="ARBA" id="ARBA00023239"/>
    </source>
</evidence>
<name>A0A2A9P0J6_OPHUN</name>
<comment type="function">
    <text evidence="11">Catalyzes the sequential decarboxylation of the four acetate side chains of uroporphyrinogen to form coproporphyrinogen and participates in the fifth step in the heme biosynthetic pathway. Isomer I or isomer III of uroporphyrinogen may serve as substrate, but only coproporphyrinogen III can ultimately be converted to heme. In vitro also decarboxylates pentacarboxylate porphyrinogen I.</text>
</comment>
<reference evidence="18 19" key="2">
    <citation type="journal article" date="2017" name="Sci. Rep.">
        <title>Ant-infecting Ophiocordyceps genomes reveal a high diversity of potential behavioral manipulation genes and a possible major role for enterotoxins.</title>
        <authorList>
            <person name="de Bekker C."/>
            <person name="Ohm R.A."/>
            <person name="Evans H.C."/>
            <person name="Brachmann A."/>
            <person name="Hughes D.P."/>
        </authorList>
    </citation>
    <scope>NUCLEOTIDE SEQUENCE [LARGE SCALE GENOMIC DNA]</scope>
    <source>
        <strain evidence="18 19">SC16a</strain>
    </source>
</reference>
<evidence type="ECO:0000259" key="17">
    <source>
        <dbReference type="PROSITE" id="PS00907"/>
    </source>
</evidence>
<evidence type="ECO:0000313" key="19">
    <source>
        <dbReference type="Proteomes" id="UP000037136"/>
    </source>
</evidence>
<dbReference type="InterPro" id="IPR006361">
    <property type="entry name" value="Uroporphyrinogen_deCO2ase_HemE"/>
</dbReference>
<evidence type="ECO:0000256" key="4">
    <source>
        <dbReference type="ARBA" id="ARBA00011738"/>
    </source>
</evidence>
<evidence type="ECO:0000256" key="5">
    <source>
        <dbReference type="ARBA" id="ARBA00012288"/>
    </source>
</evidence>
<evidence type="ECO:0000256" key="15">
    <source>
        <dbReference type="RuleBase" id="RU004169"/>
    </source>
</evidence>
<evidence type="ECO:0000256" key="13">
    <source>
        <dbReference type="ARBA" id="ARBA00048411"/>
    </source>
</evidence>
<evidence type="ECO:0000256" key="2">
    <source>
        <dbReference type="ARBA" id="ARBA00004804"/>
    </source>
</evidence>
<evidence type="ECO:0000256" key="1">
    <source>
        <dbReference type="ARBA" id="ARBA00004514"/>
    </source>
</evidence>
<protein>
    <recommendedName>
        <fullName evidence="6 14">Uroporphyrinogen decarboxylase</fullName>
        <ecNumber evidence="5 14">4.1.1.37</ecNumber>
    </recommendedName>
</protein>
<dbReference type="InterPro" id="IPR038071">
    <property type="entry name" value="UROD/MetE-like_sf"/>
</dbReference>
<dbReference type="FunFam" id="3.20.20.210:FF:000008">
    <property type="entry name" value="Uroporphyrinogen decarboxylase"/>
    <property type="match status" value="1"/>
</dbReference>
<keyword evidence="19" id="KW-1185">Reference proteome</keyword>
<comment type="similarity">
    <text evidence="3 15">Belongs to the uroporphyrinogen decarboxylase family.</text>
</comment>
<dbReference type="Proteomes" id="UP000037136">
    <property type="component" value="Unassembled WGS sequence"/>
</dbReference>
<comment type="catalytic activity">
    <reaction evidence="13">
        <text>uroporphyrinogen III + 4 H(+) = coproporphyrinogen III + 4 CO2</text>
        <dbReference type="Rhea" id="RHEA:19865"/>
        <dbReference type="ChEBI" id="CHEBI:15378"/>
        <dbReference type="ChEBI" id="CHEBI:16526"/>
        <dbReference type="ChEBI" id="CHEBI:57308"/>
        <dbReference type="ChEBI" id="CHEBI:57309"/>
        <dbReference type="EC" id="4.1.1.37"/>
    </reaction>
    <physiologicalReaction direction="left-to-right" evidence="13">
        <dbReference type="Rhea" id="RHEA:19866"/>
    </physiologicalReaction>
</comment>
<evidence type="ECO:0000256" key="6">
    <source>
        <dbReference type="ARBA" id="ARBA00014308"/>
    </source>
</evidence>
<feature type="domain" description="Uroporphyrinogen decarboxylase (URO-D)" evidence="16">
    <location>
        <begin position="26"/>
        <end position="35"/>
    </location>
</feature>
<dbReference type="NCBIfam" id="TIGR01464">
    <property type="entry name" value="hemE"/>
    <property type="match status" value="1"/>
</dbReference>
<comment type="catalytic activity">
    <reaction evidence="12">
        <text>uroporphyrinogen I + 4 H(+) = coproporphyrinogen I + 4 CO2</text>
        <dbReference type="Rhea" id="RHEA:31239"/>
        <dbReference type="ChEBI" id="CHEBI:15378"/>
        <dbReference type="ChEBI" id="CHEBI:16526"/>
        <dbReference type="ChEBI" id="CHEBI:62626"/>
        <dbReference type="ChEBI" id="CHEBI:62631"/>
    </reaction>
    <physiologicalReaction direction="left-to-right" evidence="12">
        <dbReference type="Rhea" id="RHEA:31240"/>
    </physiologicalReaction>
</comment>
<dbReference type="OrthoDB" id="339900at2759"/>
<dbReference type="AlphaFoldDB" id="A0A2A9P0J6"/>
<keyword evidence="9 14" id="KW-0456">Lyase</keyword>
<dbReference type="SUPFAM" id="SSF51726">
    <property type="entry name" value="UROD/MetE-like"/>
    <property type="match status" value="1"/>
</dbReference>
<comment type="subcellular location">
    <subcellularLocation>
        <location evidence="1">Cytoplasm</location>
        <location evidence="1">Cytosol</location>
    </subcellularLocation>
</comment>
<accession>A0A2A9P0J6</accession>
<dbReference type="Gene3D" id="3.20.20.210">
    <property type="match status" value="1"/>
</dbReference>
<evidence type="ECO:0000256" key="11">
    <source>
        <dbReference type="ARBA" id="ARBA00045708"/>
    </source>
</evidence>
<comment type="subunit">
    <text evidence="4">Homodimer.</text>
</comment>